<evidence type="ECO:0000313" key="2">
    <source>
        <dbReference type="Proteomes" id="UP000298596"/>
    </source>
</evidence>
<reference evidence="1 2" key="1">
    <citation type="submission" date="2018-09" db="EMBL/GenBank/DDBJ databases">
        <title>Whole genome based analysis of evolution and adaptive divergence in Indian and Brazilian strains of Azospirillum brasilense.</title>
        <authorList>
            <person name="Singh C."/>
            <person name="Tripathi A.K."/>
        </authorList>
    </citation>
    <scope>NUCLEOTIDE SEQUENCE [LARGE SCALE GENOMIC DNA]</scope>
    <source>
        <strain evidence="1 2">MTCC4036</strain>
        <plasmid evidence="1 2">p7</plasmid>
    </source>
</reference>
<dbReference type="AlphaFoldDB" id="A0A4D8QCK9"/>
<protein>
    <submittedName>
        <fullName evidence="1">Uncharacterized protein</fullName>
    </submittedName>
</protein>
<gene>
    <name evidence="1" type="ORF">D3867_36890</name>
</gene>
<proteinExistence type="predicted"/>
<dbReference type="EMBL" id="CP032337">
    <property type="protein sequence ID" value="QCO07464.1"/>
    <property type="molecule type" value="Genomic_DNA"/>
</dbReference>
<organism evidence="1 2">
    <name type="scientific">Azospirillum brasilense</name>
    <dbReference type="NCBI Taxonomy" id="192"/>
    <lineage>
        <taxon>Bacteria</taxon>
        <taxon>Pseudomonadati</taxon>
        <taxon>Pseudomonadota</taxon>
        <taxon>Alphaproteobacteria</taxon>
        <taxon>Rhodospirillales</taxon>
        <taxon>Azospirillaceae</taxon>
        <taxon>Azospirillum</taxon>
    </lineage>
</organism>
<geneLocation type="plasmid" evidence="1 2">
    <name>p7</name>
</geneLocation>
<accession>A0A4D8QCK9</accession>
<name>A0A4D8QCK9_AZOBR</name>
<keyword evidence="1" id="KW-0614">Plasmid</keyword>
<sequence length="151" mass="16367">MICDYGADDSGANCVISDVTEDIQGRTLTKYCEYGRSQTTHQGVTYYLNAWTTSISCSNGDFQLTGQWSDPTHLLNGGGGDTHSFAAQPNNNYMADWMGSRTTDNTVRITSGAGACNASIDVFRMKNPNAHGRHCTSGFENYAGQMSCSDF</sequence>
<dbReference type="Proteomes" id="UP000298596">
    <property type="component" value="Plasmid p7"/>
</dbReference>
<evidence type="ECO:0000313" key="1">
    <source>
        <dbReference type="EMBL" id="QCO07464.1"/>
    </source>
</evidence>